<organism evidence="1 2">
    <name type="scientific">Phaseolus angularis</name>
    <name type="common">Azuki bean</name>
    <name type="synonym">Vigna angularis</name>
    <dbReference type="NCBI Taxonomy" id="3914"/>
    <lineage>
        <taxon>Eukaryota</taxon>
        <taxon>Viridiplantae</taxon>
        <taxon>Streptophyta</taxon>
        <taxon>Embryophyta</taxon>
        <taxon>Tracheophyta</taxon>
        <taxon>Spermatophyta</taxon>
        <taxon>Magnoliopsida</taxon>
        <taxon>eudicotyledons</taxon>
        <taxon>Gunneridae</taxon>
        <taxon>Pentapetalae</taxon>
        <taxon>rosids</taxon>
        <taxon>fabids</taxon>
        <taxon>Fabales</taxon>
        <taxon>Fabaceae</taxon>
        <taxon>Papilionoideae</taxon>
        <taxon>50 kb inversion clade</taxon>
        <taxon>NPAAA clade</taxon>
        <taxon>indigoferoid/millettioid clade</taxon>
        <taxon>Phaseoleae</taxon>
        <taxon>Vigna</taxon>
    </lineage>
</organism>
<gene>
    <name evidence="1" type="ORF">HKW66_Vig0234050</name>
</gene>
<accession>A0A8T0KSJ9</accession>
<dbReference type="AlphaFoldDB" id="A0A8T0KSJ9"/>
<sequence>MGVDGGGEKSGEWEMKGRFHCWGLKVLGKEVNEIRKSGVSVVWLGWEVGSNWWKWNDSWVKLGDGSGNQVFVSRKARGTESYVRESGGVGVGWRVVKNRGLNEGEEGVVPKQDKVWQ</sequence>
<reference evidence="1 2" key="1">
    <citation type="submission" date="2020-05" db="EMBL/GenBank/DDBJ databases">
        <title>Vigna angularis (adzuki bean) Var. LongXiaoDou No. 4 denovo assembly.</title>
        <authorList>
            <person name="Xiang H."/>
        </authorList>
    </citation>
    <scope>NUCLEOTIDE SEQUENCE [LARGE SCALE GENOMIC DNA]</scope>
    <source>
        <tissue evidence="1">Leaf</tissue>
    </source>
</reference>
<protein>
    <submittedName>
        <fullName evidence="1">Uncharacterized protein</fullName>
    </submittedName>
</protein>
<dbReference type="Proteomes" id="UP000743370">
    <property type="component" value="Unassembled WGS sequence"/>
</dbReference>
<evidence type="ECO:0000313" key="1">
    <source>
        <dbReference type="EMBL" id="KAG2402209.1"/>
    </source>
</evidence>
<proteinExistence type="predicted"/>
<comment type="caution">
    <text evidence="1">The sequence shown here is derived from an EMBL/GenBank/DDBJ whole genome shotgun (WGS) entry which is preliminary data.</text>
</comment>
<dbReference type="EMBL" id="JABFOF010000003">
    <property type="protein sequence ID" value="KAG2402209.1"/>
    <property type="molecule type" value="Genomic_DNA"/>
</dbReference>
<name>A0A8T0KSJ9_PHAAN</name>
<evidence type="ECO:0000313" key="2">
    <source>
        <dbReference type="Proteomes" id="UP000743370"/>
    </source>
</evidence>